<feature type="domain" description="Flavin reductase like" evidence="6">
    <location>
        <begin position="149"/>
        <end position="345"/>
    </location>
</feature>
<evidence type="ECO:0000256" key="1">
    <source>
        <dbReference type="ARBA" id="ARBA00001917"/>
    </source>
</evidence>
<dbReference type="PANTHER" id="PTHR33798">
    <property type="entry name" value="FLAVOPROTEIN OXYGENASE"/>
    <property type="match status" value="1"/>
</dbReference>
<dbReference type="SMART" id="SM00903">
    <property type="entry name" value="Flavin_Reduct"/>
    <property type="match status" value="1"/>
</dbReference>
<comment type="similarity">
    <text evidence="4">Belongs to the flavoredoxin family.</text>
</comment>
<evidence type="ECO:0000313" key="8">
    <source>
        <dbReference type="Proteomes" id="UP000054516"/>
    </source>
</evidence>
<feature type="region of interest" description="Disordered" evidence="5">
    <location>
        <begin position="162"/>
        <end position="202"/>
    </location>
</feature>
<dbReference type="InterPro" id="IPR012349">
    <property type="entry name" value="Split_barrel_FMN-bd"/>
</dbReference>
<comment type="cofactor">
    <cofactor evidence="1">
        <name>FMN</name>
        <dbReference type="ChEBI" id="CHEBI:58210"/>
    </cofactor>
</comment>
<feature type="compositionally biased region" description="Gly residues" evidence="5">
    <location>
        <begin position="171"/>
        <end position="185"/>
    </location>
</feature>
<keyword evidence="2" id="KW-0285">Flavoprotein</keyword>
<dbReference type="GO" id="GO:0010181">
    <property type="term" value="F:FMN binding"/>
    <property type="evidence" value="ECO:0007669"/>
    <property type="project" value="InterPro"/>
</dbReference>
<accession>A0A1W2TN51</accession>
<dbReference type="OrthoDB" id="10250990at2759"/>
<evidence type="ECO:0000313" key="7">
    <source>
        <dbReference type="EMBL" id="GAP89786.2"/>
    </source>
</evidence>
<sequence length="397" mass="42936">MGRVRITAAGSTPPNRGVVPGMYGYYRPFMAAMRTIKYPPRRLHRTLHTTAHRPIIPLVSAAPPSPRRAIATTAASMSRHPDFKTVEASRPDWDTSASFRHTKTADPNWTPGAGANHLDPGTPASKRHIAIDPYEEGRPPIFNYKLLISGITPRPIGFVSTRSGPPSTSGVGAGVGAGAGAGAGAEGEKREKQQQEGEEEEETFNLAPYSYFNVVCTDPPIFALGVAAPLSKPKDTLRHLVANGECTVNIISEHFLEAANATSVDAPAGCSEWAVSGLTPVHDCVAVRAPRAREAVFSVECRVESIREFESRAVPGRKSACVVLLEGLRFWVREDALNADRNLVDPAVLRPVSRLGGISYGRTTDAVELPRPVFERDVGMDLYEKLKAKEAERRAAE</sequence>
<dbReference type="Gene3D" id="2.30.110.10">
    <property type="entry name" value="Electron Transport, Fmn-binding Protein, Chain A"/>
    <property type="match status" value="1"/>
</dbReference>
<keyword evidence="8" id="KW-1185">Reference proteome</keyword>
<gene>
    <name evidence="7" type="ORF">SAMD00023353_3600890</name>
</gene>
<dbReference type="EMBL" id="DF977481">
    <property type="protein sequence ID" value="GAP89786.2"/>
    <property type="molecule type" value="Genomic_DNA"/>
</dbReference>
<organism evidence="7">
    <name type="scientific">Rosellinia necatrix</name>
    <name type="common">White root-rot fungus</name>
    <dbReference type="NCBI Taxonomy" id="77044"/>
    <lineage>
        <taxon>Eukaryota</taxon>
        <taxon>Fungi</taxon>
        <taxon>Dikarya</taxon>
        <taxon>Ascomycota</taxon>
        <taxon>Pezizomycotina</taxon>
        <taxon>Sordariomycetes</taxon>
        <taxon>Xylariomycetidae</taxon>
        <taxon>Xylariales</taxon>
        <taxon>Xylariaceae</taxon>
        <taxon>Rosellinia</taxon>
    </lineage>
</organism>
<dbReference type="Pfam" id="PF01613">
    <property type="entry name" value="Flavin_Reduct"/>
    <property type="match status" value="1"/>
</dbReference>
<evidence type="ECO:0000256" key="4">
    <source>
        <dbReference type="ARBA" id="ARBA00038054"/>
    </source>
</evidence>
<feature type="compositionally biased region" description="Basic and acidic residues" evidence="5">
    <location>
        <begin position="186"/>
        <end position="195"/>
    </location>
</feature>
<dbReference type="STRING" id="77044.A0A1W2TN51"/>
<reference evidence="7" key="1">
    <citation type="submission" date="2016-03" db="EMBL/GenBank/DDBJ databases">
        <title>Draft genome sequence of Rosellinia necatrix.</title>
        <authorList>
            <person name="Kanematsu S."/>
        </authorList>
    </citation>
    <scope>NUCLEOTIDE SEQUENCE [LARGE SCALE GENOMIC DNA]</scope>
    <source>
        <strain evidence="7">W97</strain>
    </source>
</reference>
<dbReference type="SUPFAM" id="SSF50475">
    <property type="entry name" value="FMN-binding split barrel"/>
    <property type="match status" value="1"/>
</dbReference>
<evidence type="ECO:0000256" key="3">
    <source>
        <dbReference type="ARBA" id="ARBA00022643"/>
    </source>
</evidence>
<evidence type="ECO:0000256" key="5">
    <source>
        <dbReference type="SAM" id="MobiDB-lite"/>
    </source>
</evidence>
<proteinExistence type="inferred from homology"/>
<name>A0A1W2TN51_ROSNE</name>
<dbReference type="Proteomes" id="UP000054516">
    <property type="component" value="Unassembled WGS sequence"/>
</dbReference>
<feature type="region of interest" description="Disordered" evidence="5">
    <location>
        <begin position="97"/>
        <end position="126"/>
    </location>
</feature>
<keyword evidence="3" id="KW-0288">FMN</keyword>
<evidence type="ECO:0000256" key="2">
    <source>
        <dbReference type="ARBA" id="ARBA00022630"/>
    </source>
</evidence>
<dbReference type="PANTHER" id="PTHR33798:SF5">
    <property type="entry name" value="FLAVIN REDUCTASE LIKE DOMAIN-CONTAINING PROTEIN"/>
    <property type="match status" value="1"/>
</dbReference>
<dbReference type="InterPro" id="IPR002563">
    <property type="entry name" value="Flavin_Rdtase-like_dom"/>
</dbReference>
<protein>
    <submittedName>
        <fullName evidence="7">Putative conserved protein domain typically associated with flavoprotein DIM6 NTAB family</fullName>
    </submittedName>
</protein>
<evidence type="ECO:0000259" key="6">
    <source>
        <dbReference type="SMART" id="SM00903"/>
    </source>
</evidence>
<dbReference type="AlphaFoldDB" id="A0A1W2TN51"/>